<reference evidence="2" key="1">
    <citation type="submission" date="2019-03" db="EMBL/GenBank/DDBJ databases">
        <title>Single cell metagenomics reveals metabolic interactions within the superorganism composed of flagellate Streblomastix strix and complex community of Bacteroidetes bacteria on its surface.</title>
        <authorList>
            <person name="Treitli S.C."/>
            <person name="Kolisko M."/>
            <person name="Husnik F."/>
            <person name="Keeling P."/>
            <person name="Hampl V."/>
        </authorList>
    </citation>
    <scope>NUCLEOTIDE SEQUENCE</scope>
    <source>
        <strain evidence="2">STM</strain>
    </source>
</reference>
<feature type="region of interest" description="Disordered" evidence="1">
    <location>
        <begin position="20"/>
        <end position="62"/>
    </location>
</feature>
<name>A0A5J4RXN9_9ZZZZ</name>
<protein>
    <submittedName>
        <fullName evidence="2">Uncharacterized protein</fullName>
    </submittedName>
</protein>
<gene>
    <name evidence="2" type="ORF">EZS27_013646</name>
</gene>
<accession>A0A5J4RXN9</accession>
<dbReference type="AlphaFoldDB" id="A0A5J4RXN9"/>
<sequence length="158" mass="18335">MERQRLPENPLDLSNKVCLSNTHKNEKRKDNGGMGHFKQGTNIGKNHRFTADSQPNKRGRKESLYHSIGAKTGCKLRKKEYFDAIRFIMEQSMPTLKGILKEAKDNPNTKTPIWICTIIESILKDVRYGRTVILNKFFDRIFGKPPGNYRQNKRGRSR</sequence>
<evidence type="ECO:0000313" key="2">
    <source>
        <dbReference type="EMBL" id="KAA6338348.1"/>
    </source>
</evidence>
<organism evidence="2">
    <name type="scientific">termite gut metagenome</name>
    <dbReference type="NCBI Taxonomy" id="433724"/>
    <lineage>
        <taxon>unclassified sequences</taxon>
        <taxon>metagenomes</taxon>
        <taxon>organismal metagenomes</taxon>
    </lineage>
</organism>
<proteinExistence type="predicted"/>
<comment type="caution">
    <text evidence="2">The sequence shown here is derived from an EMBL/GenBank/DDBJ whole genome shotgun (WGS) entry which is preliminary data.</text>
</comment>
<dbReference type="EMBL" id="SNRY01000625">
    <property type="protein sequence ID" value="KAA6338348.1"/>
    <property type="molecule type" value="Genomic_DNA"/>
</dbReference>
<evidence type="ECO:0000256" key="1">
    <source>
        <dbReference type="SAM" id="MobiDB-lite"/>
    </source>
</evidence>